<evidence type="ECO:0000313" key="2">
    <source>
        <dbReference type="Proteomes" id="UP000242972"/>
    </source>
</evidence>
<comment type="caution">
    <text evidence="1">The sequence shown here is derived from an EMBL/GenBank/DDBJ whole genome shotgun (WGS) entry which is preliminary data.</text>
</comment>
<reference evidence="1 2" key="1">
    <citation type="journal article" date="2014" name="BMC Genomics">
        <title>Comparison of environmental and isolate Sulfobacillus genomes reveals diverse carbon, sulfur, nitrogen, and hydrogen metabolisms.</title>
        <authorList>
            <person name="Justice N.B."/>
            <person name="Norman A."/>
            <person name="Brown C.T."/>
            <person name="Singh A."/>
            <person name="Thomas B.C."/>
            <person name="Banfield J.F."/>
        </authorList>
    </citation>
    <scope>NUCLEOTIDE SEQUENCE [LARGE SCALE GENOMIC DNA]</scope>
    <source>
        <strain evidence="1">AMDSBA4</strain>
    </source>
</reference>
<accession>A0A2T2XI82</accession>
<proteinExistence type="predicted"/>
<dbReference type="Proteomes" id="UP000242972">
    <property type="component" value="Unassembled WGS sequence"/>
</dbReference>
<gene>
    <name evidence="1" type="ORF">C7B46_06380</name>
</gene>
<dbReference type="AlphaFoldDB" id="A0A2T2XI82"/>
<evidence type="ECO:0000313" key="1">
    <source>
        <dbReference type="EMBL" id="PSR34172.1"/>
    </source>
</evidence>
<dbReference type="EMBL" id="PXYW01000011">
    <property type="protein sequence ID" value="PSR34172.1"/>
    <property type="molecule type" value="Genomic_DNA"/>
</dbReference>
<organism evidence="1 2">
    <name type="scientific">Sulfobacillus benefaciens</name>
    <dbReference type="NCBI Taxonomy" id="453960"/>
    <lineage>
        <taxon>Bacteria</taxon>
        <taxon>Bacillati</taxon>
        <taxon>Bacillota</taxon>
        <taxon>Clostridia</taxon>
        <taxon>Eubacteriales</taxon>
        <taxon>Clostridiales Family XVII. Incertae Sedis</taxon>
        <taxon>Sulfobacillus</taxon>
    </lineage>
</organism>
<sequence>MWWRRRYRRPWWLVLLAFLGLKSLWRGGYRITWGDDDEDDRDRRRRFRQKLREAFDVWKEPKEGMDTEDKPEDVV</sequence>
<protein>
    <submittedName>
        <fullName evidence="1">Uncharacterized protein</fullName>
    </submittedName>
</protein>
<name>A0A2T2XI82_9FIRM</name>